<feature type="transmembrane region" description="Helical" evidence="9">
    <location>
        <begin position="119"/>
        <end position="138"/>
    </location>
</feature>
<feature type="transmembrane region" description="Helical" evidence="9">
    <location>
        <begin position="57"/>
        <end position="74"/>
    </location>
</feature>
<dbReference type="InterPro" id="IPR038770">
    <property type="entry name" value="Na+/solute_symporter_sf"/>
</dbReference>
<evidence type="ECO:0000256" key="6">
    <source>
        <dbReference type="ARBA" id="ARBA00022989"/>
    </source>
</evidence>
<dbReference type="InterPro" id="IPR036291">
    <property type="entry name" value="NAD(P)-bd_dom_sf"/>
</dbReference>
<feature type="domain" description="RCK N-terminal" evidence="10">
    <location>
        <begin position="413"/>
        <end position="530"/>
    </location>
</feature>
<keyword evidence="12" id="KW-1185">Reference proteome</keyword>
<dbReference type="InterPro" id="IPR006153">
    <property type="entry name" value="Cation/H_exchanger_TM"/>
</dbReference>
<keyword evidence="6 9" id="KW-1133">Transmembrane helix</keyword>
<feature type="transmembrane region" description="Helical" evidence="9">
    <location>
        <begin position="150"/>
        <end position="170"/>
    </location>
</feature>
<feature type="transmembrane region" description="Helical" evidence="9">
    <location>
        <begin position="86"/>
        <end position="113"/>
    </location>
</feature>
<keyword evidence="4 9" id="KW-0812">Transmembrane</keyword>
<keyword evidence="5" id="KW-0732">Signal</keyword>
<accession>A0ABT0C976</accession>
<evidence type="ECO:0000259" key="10">
    <source>
        <dbReference type="PROSITE" id="PS51201"/>
    </source>
</evidence>
<evidence type="ECO:0000313" key="11">
    <source>
        <dbReference type="EMBL" id="MCJ2542347.1"/>
    </source>
</evidence>
<feature type="transmembrane region" description="Helical" evidence="9">
    <location>
        <begin position="190"/>
        <end position="209"/>
    </location>
</feature>
<dbReference type="EMBL" id="JAFIRA010000009">
    <property type="protein sequence ID" value="MCJ2542347.1"/>
    <property type="molecule type" value="Genomic_DNA"/>
</dbReference>
<protein>
    <submittedName>
        <fullName evidence="11">Cation:proton antiporter</fullName>
    </submittedName>
</protein>
<evidence type="ECO:0000256" key="8">
    <source>
        <dbReference type="ARBA" id="ARBA00023136"/>
    </source>
</evidence>
<feature type="transmembrane region" description="Helical" evidence="9">
    <location>
        <begin position="274"/>
        <end position="307"/>
    </location>
</feature>
<comment type="subcellular location">
    <subcellularLocation>
        <location evidence="1">Membrane</location>
        <topology evidence="1">Multi-pass membrane protein</topology>
    </subcellularLocation>
</comment>
<evidence type="ECO:0000256" key="5">
    <source>
        <dbReference type="ARBA" id="ARBA00022729"/>
    </source>
</evidence>
<dbReference type="InterPro" id="IPR045158">
    <property type="entry name" value="KEA4/5/6-like"/>
</dbReference>
<organism evidence="11 12">
    <name type="scientific">Thermostichus vulcanus str. 'Rupite'</name>
    <dbReference type="NCBI Taxonomy" id="2813851"/>
    <lineage>
        <taxon>Bacteria</taxon>
        <taxon>Bacillati</taxon>
        <taxon>Cyanobacteriota</taxon>
        <taxon>Cyanophyceae</taxon>
        <taxon>Thermostichales</taxon>
        <taxon>Thermostichaceae</taxon>
        <taxon>Thermostichus</taxon>
    </lineage>
</organism>
<feature type="transmembrane region" description="Helical" evidence="9">
    <location>
        <begin position="32"/>
        <end position="51"/>
    </location>
</feature>
<dbReference type="RefSeq" id="WP_244349637.1">
    <property type="nucleotide sequence ID" value="NZ_JAFIRA010000009.1"/>
</dbReference>
<feature type="transmembrane region" description="Helical" evidence="9">
    <location>
        <begin position="6"/>
        <end position="25"/>
    </location>
</feature>
<keyword evidence="7" id="KW-0406">Ion transport</keyword>
<keyword evidence="3" id="KW-0050">Antiport</keyword>
<evidence type="ECO:0000256" key="1">
    <source>
        <dbReference type="ARBA" id="ARBA00004141"/>
    </source>
</evidence>
<evidence type="ECO:0000256" key="7">
    <source>
        <dbReference type="ARBA" id="ARBA00023065"/>
    </source>
</evidence>
<evidence type="ECO:0000313" key="12">
    <source>
        <dbReference type="Proteomes" id="UP000830835"/>
    </source>
</evidence>
<evidence type="ECO:0000256" key="3">
    <source>
        <dbReference type="ARBA" id="ARBA00022449"/>
    </source>
</evidence>
<keyword evidence="8 9" id="KW-0472">Membrane</keyword>
<dbReference type="InterPro" id="IPR003148">
    <property type="entry name" value="RCK_N"/>
</dbReference>
<dbReference type="Pfam" id="PF02254">
    <property type="entry name" value="TrkA_N"/>
    <property type="match status" value="1"/>
</dbReference>
<dbReference type="Pfam" id="PF00999">
    <property type="entry name" value="Na_H_Exchanger"/>
    <property type="match status" value="1"/>
</dbReference>
<feature type="transmembrane region" description="Helical" evidence="9">
    <location>
        <begin position="319"/>
        <end position="338"/>
    </location>
</feature>
<reference evidence="11" key="1">
    <citation type="submission" date="2021-02" db="EMBL/GenBank/DDBJ databases">
        <title>The CRISPR/cas machinery reduction and long-range gene transfer in the hot spring cyanobacterium Synechococcus.</title>
        <authorList>
            <person name="Dvorak P."/>
            <person name="Jahodarova E."/>
            <person name="Hasler P."/>
            <person name="Poulickova A."/>
        </authorList>
    </citation>
    <scope>NUCLEOTIDE SEQUENCE</scope>
    <source>
        <strain evidence="11">Rupite</strain>
    </source>
</reference>
<dbReference type="PROSITE" id="PS51201">
    <property type="entry name" value="RCK_N"/>
    <property type="match status" value="1"/>
</dbReference>
<dbReference type="Proteomes" id="UP000830835">
    <property type="component" value="Unassembled WGS sequence"/>
</dbReference>
<sequence length="627" mass="67419">MQEDFRLILDIVTVLAAASAGGFLASVLRQPVLLGYLLAGILVGPAGLGWIKELVQVETLAQFGVTFLLFSLGVEFSLKELRKVRGIAIGGGILQISLTILITAVLAVVSGWLTPVQGIFLGAVLSLSSTAVVMKSLTETNQMGTPQAQAMLGILIVQDLAVGLMLAVLPALDYPLPELAGSVGKALLEIGLVGLGAVVAGIWLVPSFLRLLAQQESKEVFLLGVISLCVGIALLTDRIGISSEIGAFIAGLMISEVEYADQTLDYVEPLRDVFAALFFAAIGMLIDPSFIASHLLLILTLVGLVMVGKFLIIAPLVRLFRYSLAAAVAVGLGLSQIGEFSFVLASEGQSLGLVSRQTYLLIVSTTALTLLITPFLLKLAPRLFAWLEGIPAVARWLESGERPRAVAPDTPARGHVVVCGYGQVGQDIVRLLESRQHELLVIDQSERVVQQLRSRGIPYLYGNAASALVLEKANLPQARTLVIALPDRISIRLCLKRALELAPQLDVVVRATHKEDIEQLYQLGATEVVHPEFEASLGLCSHVLLELGEPLAIIQQEILAIRNSHYRDLRPLHPSCLIPTPLSWLTQQAALSSSPEAPANSNGSHGSTKPASHLAWWEHWQRPAHYH</sequence>
<name>A0ABT0C976_THEVL</name>
<dbReference type="Gene3D" id="1.20.1530.20">
    <property type="match status" value="1"/>
</dbReference>
<evidence type="ECO:0000256" key="4">
    <source>
        <dbReference type="ARBA" id="ARBA00022692"/>
    </source>
</evidence>
<dbReference type="Gene3D" id="3.40.50.720">
    <property type="entry name" value="NAD(P)-binding Rossmann-like Domain"/>
    <property type="match status" value="1"/>
</dbReference>
<evidence type="ECO:0000256" key="9">
    <source>
        <dbReference type="SAM" id="Phobius"/>
    </source>
</evidence>
<keyword evidence="2" id="KW-0813">Transport</keyword>
<dbReference type="PANTHER" id="PTHR16254:SF14">
    <property type="entry name" value="TRANSMEMBRANE AND COILED-COIL DOMAIN-CONTAINING PROTEIN 3"/>
    <property type="match status" value="1"/>
</dbReference>
<feature type="transmembrane region" description="Helical" evidence="9">
    <location>
        <begin position="221"/>
        <end position="254"/>
    </location>
</feature>
<comment type="caution">
    <text evidence="11">The sequence shown here is derived from an EMBL/GenBank/DDBJ whole genome shotgun (WGS) entry which is preliminary data.</text>
</comment>
<evidence type="ECO:0000256" key="2">
    <source>
        <dbReference type="ARBA" id="ARBA00022448"/>
    </source>
</evidence>
<dbReference type="SUPFAM" id="SSF51735">
    <property type="entry name" value="NAD(P)-binding Rossmann-fold domains"/>
    <property type="match status" value="1"/>
</dbReference>
<dbReference type="PANTHER" id="PTHR16254">
    <property type="entry name" value="POTASSIUM/PROTON ANTIPORTER-RELATED"/>
    <property type="match status" value="1"/>
</dbReference>
<proteinExistence type="predicted"/>
<gene>
    <name evidence="11" type="ORF">JX360_05405</name>
</gene>
<feature type="transmembrane region" description="Helical" evidence="9">
    <location>
        <begin position="358"/>
        <end position="377"/>
    </location>
</feature>